<keyword evidence="3" id="KW-1185">Reference proteome</keyword>
<organism evidence="2 3">
    <name type="scientific">Exocentrus adspersus</name>
    <dbReference type="NCBI Taxonomy" id="1586481"/>
    <lineage>
        <taxon>Eukaryota</taxon>
        <taxon>Metazoa</taxon>
        <taxon>Ecdysozoa</taxon>
        <taxon>Arthropoda</taxon>
        <taxon>Hexapoda</taxon>
        <taxon>Insecta</taxon>
        <taxon>Pterygota</taxon>
        <taxon>Neoptera</taxon>
        <taxon>Endopterygota</taxon>
        <taxon>Coleoptera</taxon>
        <taxon>Polyphaga</taxon>
        <taxon>Cucujiformia</taxon>
        <taxon>Chrysomeloidea</taxon>
        <taxon>Cerambycidae</taxon>
        <taxon>Lamiinae</taxon>
        <taxon>Acanthocinini</taxon>
        <taxon>Exocentrus</taxon>
    </lineage>
</organism>
<reference evidence="2 3" key="1">
    <citation type="journal article" date="2023" name="Insect Mol. Biol.">
        <title>Genome sequencing provides insights into the evolution of gene families encoding plant cell wall-degrading enzymes in longhorned beetles.</title>
        <authorList>
            <person name="Shin N.R."/>
            <person name="Okamura Y."/>
            <person name="Kirsch R."/>
            <person name="Pauchet Y."/>
        </authorList>
    </citation>
    <scope>NUCLEOTIDE SEQUENCE [LARGE SCALE GENOMIC DNA]</scope>
    <source>
        <strain evidence="2">EAD_L_NR</strain>
    </source>
</reference>
<sequence>MSTTHKKTHGKRSGSGNPISVGREEMPGKDFKTKWFLSKLIQGPLDIRYSHERDMDMAATHNADPLFSGNDGDTLRGQDWENIQDLLTDDQLFDDSVGRSMEKSRMMRNSKFLVSSLD</sequence>
<feature type="region of interest" description="Disordered" evidence="1">
    <location>
        <begin position="1"/>
        <end position="26"/>
    </location>
</feature>
<name>A0AAV8VZ15_9CUCU</name>
<evidence type="ECO:0000256" key="1">
    <source>
        <dbReference type="SAM" id="MobiDB-lite"/>
    </source>
</evidence>
<dbReference type="AlphaFoldDB" id="A0AAV8VZ15"/>
<feature type="compositionally biased region" description="Basic residues" evidence="1">
    <location>
        <begin position="1"/>
        <end position="12"/>
    </location>
</feature>
<dbReference type="Proteomes" id="UP001159042">
    <property type="component" value="Unassembled WGS sequence"/>
</dbReference>
<evidence type="ECO:0000313" key="2">
    <source>
        <dbReference type="EMBL" id="KAJ8919131.1"/>
    </source>
</evidence>
<evidence type="ECO:0000313" key="3">
    <source>
        <dbReference type="Proteomes" id="UP001159042"/>
    </source>
</evidence>
<accession>A0AAV8VZ15</accession>
<proteinExistence type="predicted"/>
<gene>
    <name evidence="2" type="ORF">NQ315_012116</name>
</gene>
<protein>
    <submittedName>
        <fullName evidence="2">Uncharacterized protein</fullName>
    </submittedName>
</protein>
<dbReference type="EMBL" id="JANEYG010000020">
    <property type="protein sequence ID" value="KAJ8919131.1"/>
    <property type="molecule type" value="Genomic_DNA"/>
</dbReference>
<comment type="caution">
    <text evidence="2">The sequence shown here is derived from an EMBL/GenBank/DDBJ whole genome shotgun (WGS) entry which is preliminary data.</text>
</comment>